<comment type="caution">
    <text evidence="10">The sequence shown here is derived from an EMBL/GenBank/DDBJ whole genome shotgun (WGS) entry which is preliminary data.</text>
</comment>
<reference evidence="10 11" key="1">
    <citation type="submission" date="2023-08" db="EMBL/GenBank/DDBJ databases">
        <title>Black Yeasts Isolated from many extreme environments.</title>
        <authorList>
            <person name="Coleine C."/>
            <person name="Stajich J.E."/>
            <person name="Selbmann L."/>
        </authorList>
    </citation>
    <scope>NUCLEOTIDE SEQUENCE [LARGE SCALE GENOMIC DNA]</scope>
    <source>
        <strain evidence="10 11">CCFEE 5935</strain>
    </source>
</reference>
<evidence type="ECO:0000256" key="5">
    <source>
        <dbReference type="ARBA" id="ARBA00023163"/>
    </source>
</evidence>
<dbReference type="PANTHER" id="PTHR12709">
    <property type="entry name" value="DNA-DIRECTED RNA POLYMERASE II, III"/>
    <property type="match status" value="1"/>
</dbReference>
<dbReference type="FunFam" id="3.30.1490.120:FF:000004">
    <property type="entry name" value="RNA polymerase I subunit Rpa43"/>
    <property type="match status" value="1"/>
</dbReference>
<dbReference type="AlphaFoldDB" id="A0AAV9PC11"/>
<evidence type="ECO:0000256" key="2">
    <source>
        <dbReference type="ARBA" id="ARBA00005930"/>
    </source>
</evidence>
<keyword evidence="3 7" id="KW-0240">DNA-directed RNA polymerase</keyword>
<dbReference type="InterPro" id="IPR041178">
    <property type="entry name" value="RPA43_OB"/>
</dbReference>
<evidence type="ECO:0000313" key="10">
    <source>
        <dbReference type="EMBL" id="KAK5171026.1"/>
    </source>
</evidence>
<feature type="domain" description="RPA43 OB" evidence="9">
    <location>
        <begin position="186"/>
        <end position="278"/>
    </location>
</feature>
<dbReference type="InterPro" id="IPR036898">
    <property type="entry name" value="RNA_pol_Rpb7-like_N_sf"/>
</dbReference>
<feature type="region of interest" description="Disordered" evidence="8">
    <location>
        <begin position="1"/>
        <end position="85"/>
    </location>
</feature>
<evidence type="ECO:0000256" key="1">
    <source>
        <dbReference type="ARBA" id="ARBA00004604"/>
    </source>
</evidence>
<dbReference type="GeneID" id="89925516"/>
<accession>A0AAV9PC11</accession>
<keyword evidence="6 7" id="KW-0539">Nucleus</keyword>
<sequence length="285" mass="32244">MATETPTATPDMAKSKRDKKDKKRKNDKHDDEHQTSKKRKHSHHALETPAAEQPQSKKFKKDKPKPPSSTAQPQRSTLSKDELLRQHSPFTTQTTSLYLPLSPAAHAFPLRGLCAEHISPLLLTYYPPLNGVVLSYSNARISEHPAQAIANHSTQRKESEHVLAKSLDEYAPSFLWLTADFLLFKPARGTWMEGWVNLVNEEYIGLVCYNYFNAVIAREKMPEGWRWVEEHERGQEEGGGHFVDERGEKVEGRVVFEVEDFETGVEGEVGTVSILGTLRGREGKT</sequence>
<dbReference type="Gene3D" id="3.30.1490.120">
    <property type="entry name" value="RNA polymerase Rpb7-like, N-terminal domain"/>
    <property type="match status" value="1"/>
</dbReference>
<dbReference type="RefSeq" id="XP_064660054.1">
    <property type="nucleotide sequence ID" value="XM_064801424.1"/>
</dbReference>
<comment type="similarity">
    <text evidence="2">Belongs to the eukaryotic RPA43 RNA polymerase subunit family.</text>
</comment>
<evidence type="ECO:0000259" key="9">
    <source>
        <dbReference type="Pfam" id="PF17875"/>
    </source>
</evidence>
<keyword evidence="4" id="KW-0597">Phosphoprotein</keyword>
<organism evidence="10 11">
    <name type="scientific">Saxophila tyrrhenica</name>
    <dbReference type="NCBI Taxonomy" id="1690608"/>
    <lineage>
        <taxon>Eukaryota</taxon>
        <taxon>Fungi</taxon>
        <taxon>Dikarya</taxon>
        <taxon>Ascomycota</taxon>
        <taxon>Pezizomycotina</taxon>
        <taxon>Dothideomycetes</taxon>
        <taxon>Dothideomycetidae</taxon>
        <taxon>Mycosphaerellales</taxon>
        <taxon>Extremaceae</taxon>
        <taxon>Saxophila</taxon>
    </lineage>
</organism>
<proteinExistence type="inferred from homology"/>
<dbReference type="PANTHER" id="PTHR12709:SF5">
    <property type="entry name" value="DNA-DIRECTED RNA POLYMERASE I SUBUNIT RPA43"/>
    <property type="match status" value="1"/>
</dbReference>
<dbReference type="GO" id="GO:0005736">
    <property type="term" value="C:RNA polymerase I complex"/>
    <property type="evidence" value="ECO:0007669"/>
    <property type="project" value="TreeGrafter"/>
</dbReference>
<evidence type="ECO:0000256" key="4">
    <source>
        <dbReference type="ARBA" id="ARBA00022553"/>
    </source>
</evidence>
<gene>
    <name evidence="10" type="ORF">LTR77_004170</name>
</gene>
<dbReference type="Proteomes" id="UP001337655">
    <property type="component" value="Unassembled WGS sequence"/>
</dbReference>
<dbReference type="GO" id="GO:0006361">
    <property type="term" value="P:transcription initiation at RNA polymerase I promoter"/>
    <property type="evidence" value="ECO:0007669"/>
    <property type="project" value="UniProtKB-ARBA"/>
</dbReference>
<comment type="subcellular location">
    <subcellularLocation>
        <location evidence="1">Nucleus</location>
        <location evidence="1">Nucleolus</location>
    </subcellularLocation>
</comment>
<feature type="compositionally biased region" description="Basic residues" evidence="8">
    <location>
        <begin position="16"/>
        <end position="26"/>
    </location>
</feature>
<name>A0AAV9PC11_9PEZI</name>
<evidence type="ECO:0000256" key="7">
    <source>
        <dbReference type="RuleBase" id="RU369086"/>
    </source>
</evidence>
<dbReference type="Gene3D" id="2.40.50.1060">
    <property type="match status" value="1"/>
</dbReference>
<protein>
    <recommendedName>
        <fullName evidence="7">DNA-directed RNA polymerase subunit</fullName>
    </recommendedName>
</protein>
<dbReference type="Pfam" id="PF17875">
    <property type="entry name" value="RPA43_OB"/>
    <property type="match status" value="1"/>
</dbReference>
<keyword evidence="11" id="KW-1185">Reference proteome</keyword>
<evidence type="ECO:0000313" key="11">
    <source>
        <dbReference type="Proteomes" id="UP001337655"/>
    </source>
</evidence>
<comment type="function">
    <text evidence="7">DNA-dependent RNA polymerase which catalyzes the transcription of DNA into RNA using the four ribonucleoside triphosphates as substrates.</text>
</comment>
<evidence type="ECO:0000256" key="8">
    <source>
        <dbReference type="SAM" id="MobiDB-lite"/>
    </source>
</evidence>
<evidence type="ECO:0000256" key="3">
    <source>
        <dbReference type="ARBA" id="ARBA00022478"/>
    </source>
</evidence>
<dbReference type="EMBL" id="JAVRRT010000006">
    <property type="protein sequence ID" value="KAK5171026.1"/>
    <property type="molecule type" value="Genomic_DNA"/>
</dbReference>
<dbReference type="GO" id="GO:0006362">
    <property type="term" value="P:transcription elongation by RNA polymerase I"/>
    <property type="evidence" value="ECO:0007669"/>
    <property type="project" value="UniProtKB-ARBA"/>
</dbReference>
<evidence type="ECO:0000256" key="6">
    <source>
        <dbReference type="ARBA" id="ARBA00023242"/>
    </source>
</evidence>
<dbReference type="InterPro" id="IPR045113">
    <property type="entry name" value="Rpb7-like"/>
</dbReference>
<keyword evidence="5 7" id="KW-0804">Transcription</keyword>